<gene>
    <name evidence="3" type="ORF">ACFO4O_09800</name>
</gene>
<dbReference type="CDD" id="cd17557">
    <property type="entry name" value="REC_Rcp-like"/>
    <property type="match status" value="1"/>
</dbReference>
<dbReference type="PANTHER" id="PTHR44520">
    <property type="entry name" value="RESPONSE REGULATOR RCP1-RELATED"/>
    <property type="match status" value="1"/>
</dbReference>
<dbReference type="InterPro" id="IPR001789">
    <property type="entry name" value="Sig_transdc_resp-reg_receiver"/>
</dbReference>
<dbReference type="SMART" id="SM00448">
    <property type="entry name" value="REC"/>
    <property type="match status" value="1"/>
</dbReference>
<dbReference type="EMBL" id="JBHSGU010000002">
    <property type="protein sequence ID" value="MFC4700451.1"/>
    <property type="molecule type" value="Genomic_DNA"/>
</dbReference>
<dbReference type="SUPFAM" id="SSF52172">
    <property type="entry name" value="CheY-like"/>
    <property type="match status" value="1"/>
</dbReference>
<dbReference type="InterPro" id="IPR011006">
    <property type="entry name" value="CheY-like_superfamily"/>
</dbReference>
<dbReference type="InterPro" id="IPR052893">
    <property type="entry name" value="TCS_response_regulator"/>
</dbReference>
<dbReference type="RefSeq" id="WP_382408309.1">
    <property type="nucleotide sequence ID" value="NZ_JBHSGU010000002.1"/>
</dbReference>
<feature type="domain" description="Response regulatory" evidence="2">
    <location>
        <begin position="10"/>
        <end position="138"/>
    </location>
</feature>
<dbReference type="Pfam" id="PF00072">
    <property type="entry name" value="Response_reg"/>
    <property type="match status" value="1"/>
</dbReference>
<keyword evidence="4" id="KW-1185">Reference proteome</keyword>
<accession>A0ABV9LVA4</accession>
<evidence type="ECO:0000256" key="1">
    <source>
        <dbReference type="PROSITE-ProRule" id="PRU00169"/>
    </source>
</evidence>
<dbReference type="Proteomes" id="UP001595897">
    <property type="component" value="Unassembled WGS sequence"/>
</dbReference>
<evidence type="ECO:0000259" key="2">
    <source>
        <dbReference type="PROSITE" id="PS50110"/>
    </source>
</evidence>
<reference evidence="4" key="1">
    <citation type="journal article" date="2019" name="Int. J. Syst. Evol. Microbiol.">
        <title>The Global Catalogue of Microorganisms (GCM) 10K type strain sequencing project: providing services to taxonomists for standard genome sequencing and annotation.</title>
        <authorList>
            <consortium name="The Broad Institute Genomics Platform"/>
            <consortium name="The Broad Institute Genome Sequencing Center for Infectious Disease"/>
            <person name="Wu L."/>
            <person name="Ma J."/>
        </authorList>
    </citation>
    <scope>NUCLEOTIDE SEQUENCE [LARGE SCALE GENOMIC DNA]</scope>
    <source>
        <strain evidence="4">KACC 12507</strain>
    </source>
</reference>
<keyword evidence="1" id="KW-0597">Phosphoprotein</keyword>
<sequence>MNSLENSPFFVLLADDDEDDRLLAQDAMEAAGFGEQCKTVEDGQQLLQFLRREGEFADASSDVMPSVILLDLNMPILDGRDTLKQLKEDAILRRIPVVIFSTSNSEEDVTQGYDLGAASYMVKPTNFDTLVEMMKTFGHYWSDHATVPQLPH</sequence>
<dbReference type="PROSITE" id="PS50110">
    <property type="entry name" value="RESPONSE_REGULATORY"/>
    <property type="match status" value="1"/>
</dbReference>
<dbReference type="PANTHER" id="PTHR44520:SF2">
    <property type="entry name" value="RESPONSE REGULATOR RCP1"/>
    <property type="match status" value="1"/>
</dbReference>
<organism evidence="3 4">
    <name type="scientific">Glaciecola siphonariae</name>
    <dbReference type="NCBI Taxonomy" id="521012"/>
    <lineage>
        <taxon>Bacteria</taxon>
        <taxon>Pseudomonadati</taxon>
        <taxon>Pseudomonadota</taxon>
        <taxon>Gammaproteobacteria</taxon>
        <taxon>Alteromonadales</taxon>
        <taxon>Alteromonadaceae</taxon>
        <taxon>Glaciecola</taxon>
    </lineage>
</organism>
<evidence type="ECO:0000313" key="3">
    <source>
        <dbReference type="EMBL" id="MFC4700451.1"/>
    </source>
</evidence>
<proteinExistence type="predicted"/>
<protein>
    <submittedName>
        <fullName evidence="3">Response regulator</fullName>
    </submittedName>
</protein>
<name>A0ABV9LVA4_9ALTE</name>
<comment type="caution">
    <text evidence="3">The sequence shown here is derived from an EMBL/GenBank/DDBJ whole genome shotgun (WGS) entry which is preliminary data.</text>
</comment>
<evidence type="ECO:0000313" key="4">
    <source>
        <dbReference type="Proteomes" id="UP001595897"/>
    </source>
</evidence>
<feature type="modified residue" description="4-aspartylphosphate" evidence="1">
    <location>
        <position position="71"/>
    </location>
</feature>
<dbReference type="Gene3D" id="3.40.50.2300">
    <property type="match status" value="1"/>
</dbReference>